<protein>
    <submittedName>
        <fullName evidence="1">Uncharacterized protein</fullName>
    </submittedName>
</protein>
<evidence type="ECO:0000313" key="2">
    <source>
        <dbReference type="Proteomes" id="UP001168098"/>
    </source>
</evidence>
<proteinExistence type="predicted"/>
<reference evidence="1 2" key="1">
    <citation type="journal article" date="2023" name="BMC Biotechnol.">
        <title>Vitis rotundifolia cv Carlos genome sequencing.</title>
        <authorList>
            <person name="Huff M."/>
            <person name="Hulse-Kemp A."/>
            <person name="Scheffler B."/>
            <person name="Youngblood R."/>
            <person name="Simpson S."/>
            <person name="Babiker E."/>
            <person name="Staton M."/>
        </authorList>
    </citation>
    <scope>NUCLEOTIDE SEQUENCE [LARGE SCALE GENOMIC DNA]</scope>
    <source>
        <tissue evidence="1">Leaf</tissue>
    </source>
</reference>
<accession>A0AA38YZL0</accession>
<evidence type="ECO:0000313" key="1">
    <source>
        <dbReference type="EMBL" id="KAJ9679621.1"/>
    </source>
</evidence>
<organism evidence="1 2">
    <name type="scientific">Vitis rotundifolia</name>
    <name type="common">Muscadine grape</name>
    <dbReference type="NCBI Taxonomy" id="103349"/>
    <lineage>
        <taxon>Eukaryota</taxon>
        <taxon>Viridiplantae</taxon>
        <taxon>Streptophyta</taxon>
        <taxon>Embryophyta</taxon>
        <taxon>Tracheophyta</taxon>
        <taxon>Spermatophyta</taxon>
        <taxon>Magnoliopsida</taxon>
        <taxon>eudicotyledons</taxon>
        <taxon>Gunneridae</taxon>
        <taxon>Pentapetalae</taxon>
        <taxon>rosids</taxon>
        <taxon>Vitales</taxon>
        <taxon>Vitaceae</taxon>
        <taxon>Viteae</taxon>
        <taxon>Vitis</taxon>
    </lineage>
</organism>
<sequence>MHPDHSSRPHLTRLLGAMSKPSTAVCIRKLTAVLLRECILYNEFNGNGRWSLPKPMLSTIVMSNGARTAVLRGRSYLVKGVAWDLIGSLIVSQTDNETVVIKAMVHSFHS</sequence>
<name>A0AA38YZL0_VITRO</name>
<dbReference type="AlphaFoldDB" id="A0AA38YZL0"/>
<dbReference type="Proteomes" id="UP001168098">
    <property type="component" value="Unassembled WGS sequence"/>
</dbReference>
<gene>
    <name evidence="1" type="ORF">PVL29_021521</name>
</gene>
<dbReference type="EMBL" id="JARBHA010000016">
    <property type="protein sequence ID" value="KAJ9679621.1"/>
    <property type="molecule type" value="Genomic_DNA"/>
</dbReference>
<comment type="caution">
    <text evidence="1">The sequence shown here is derived from an EMBL/GenBank/DDBJ whole genome shotgun (WGS) entry which is preliminary data.</text>
</comment>
<keyword evidence="2" id="KW-1185">Reference proteome</keyword>